<gene>
    <name evidence="2" type="ORF">GCM10017083_07740</name>
</gene>
<protein>
    <submittedName>
        <fullName evidence="2">L-proline 4-hydroxylase</fullName>
    </submittedName>
</protein>
<proteinExistence type="predicted"/>
<dbReference type="GO" id="GO:0005506">
    <property type="term" value="F:iron ion binding"/>
    <property type="evidence" value="ECO:0007669"/>
    <property type="project" value="UniProtKB-ARBA"/>
</dbReference>
<sequence>MSTALTPEQVAAFERDGYIVLRGLFDAEEVDLLRRAMEEDPSVRDHMLVRADGEGGGTRIALWNRAGDSVYGLAARSDRMVDAAEALLGGPVYHFQSKLTAKDAGGGGAWEWHQDYGYWYYNGCLYPRLLSCMIALDRTDRGNGCLQFLKGSHHLGRVEHVQITPEQNGIDPARVAAAEQRLERVYAELDPGDVVIFHCNLFHRSDQNRSDRRRWTLIVCYNRVDNDTITKDDDRYYVPLERVPDGALKAAGLKFADAGNAEHFTSKPYVPKVGAAE</sequence>
<evidence type="ECO:0000313" key="2">
    <source>
        <dbReference type="EMBL" id="GHD42570.1"/>
    </source>
</evidence>
<keyword evidence="3" id="KW-1185">Reference proteome</keyword>
<name>A0A918XPS0_9PROT</name>
<reference evidence="2" key="1">
    <citation type="journal article" date="2014" name="Int. J. Syst. Evol. Microbiol.">
        <title>Complete genome sequence of Corynebacterium casei LMG S-19264T (=DSM 44701T), isolated from a smear-ripened cheese.</title>
        <authorList>
            <consortium name="US DOE Joint Genome Institute (JGI-PGF)"/>
            <person name="Walter F."/>
            <person name="Albersmeier A."/>
            <person name="Kalinowski J."/>
            <person name="Ruckert C."/>
        </authorList>
    </citation>
    <scope>NUCLEOTIDE SEQUENCE</scope>
    <source>
        <strain evidence="2">KCTC 42651</strain>
    </source>
</reference>
<evidence type="ECO:0000313" key="3">
    <source>
        <dbReference type="Proteomes" id="UP000630353"/>
    </source>
</evidence>
<dbReference type="PANTHER" id="PTHR20883">
    <property type="entry name" value="PHYTANOYL-COA DIOXYGENASE DOMAIN CONTAINING 1"/>
    <property type="match status" value="1"/>
</dbReference>
<organism evidence="2 3">
    <name type="scientific">Thalassobaculum fulvum</name>
    <dbReference type="NCBI Taxonomy" id="1633335"/>
    <lineage>
        <taxon>Bacteria</taxon>
        <taxon>Pseudomonadati</taxon>
        <taxon>Pseudomonadota</taxon>
        <taxon>Alphaproteobacteria</taxon>
        <taxon>Rhodospirillales</taxon>
        <taxon>Thalassobaculaceae</taxon>
        <taxon>Thalassobaculum</taxon>
    </lineage>
</organism>
<dbReference type="SUPFAM" id="SSF51197">
    <property type="entry name" value="Clavaminate synthase-like"/>
    <property type="match status" value="1"/>
</dbReference>
<dbReference type="Pfam" id="PF05721">
    <property type="entry name" value="PhyH"/>
    <property type="match status" value="1"/>
</dbReference>
<comment type="caution">
    <text evidence="2">The sequence shown here is derived from an EMBL/GenBank/DDBJ whole genome shotgun (WGS) entry which is preliminary data.</text>
</comment>
<dbReference type="GO" id="GO:0016706">
    <property type="term" value="F:2-oxoglutarate-dependent dioxygenase activity"/>
    <property type="evidence" value="ECO:0007669"/>
    <property type="project" value="UniProtKB-ARBA"/>
</dbReference>
<dbReference type="InterPro" id="IPR008775">
    <property type="entry name" value="Phytyl_CoA_dOase-like"/>
</dbReference>
<reference evidence="2" key="2">
    <citation type="submission" date="2020-09" db="EMBL/GenBank/DDBJ databases">
        <authorList>
            <person name="Sun Q."/>
            <person name="Kim S."/>
        </authorList>
    </citation>
    <scope>NUCLEOTIDE SEQUENCE</scope>
    <source>
        <strain evidence="2">KCTC 42651</strain>
    </source>
</reference>
<evidence type="ECO:0000256" key="1">
    <source>
        <dbReference type="ARBA" id="ARBA00001954"/>
    </source>
</evidence>
<dbReference type="Proteomes" id="UP000630353">
    <property type="component" value="Unassembled WGS sequence"/>
</dbReference>
<accession>A0A918XPS0</accession>
<dbReference type="Gene3D" id="2.60.120.620">
    <property type="entry name" value="q2cbj1_9rhob like domain"/>
    <property type="match status" value="1"/>
</dbReference>
<dbReference type="EMBL" id="BMZS01000002">
    <property type="protein sequence ID" value="GHD42570.1"/>
    <property type="molecule type" value="Genomic_DNA"/>
</dbReference>
<comment type="cofactor">
    <cofactor evidence="1">
        <name>Fe(2+)</name>
        <dbReference type="ChEBI" id="CHEBI:29033"/>
    </cofactor>
</comment>
<dbReference type="PANTHER" id="PTHR20883:SF48">
    <property type="entry name" value="ECTOINE DIOXYGENASE"/>
    <property type="match status" value="1"/>
</dbReference>
<dbReference type="RefSeq" id="WP_189987620.1">
    <property type="nucleotide sequence ID" value="NZ_BMZS01000002.1"/>
</dbReference>
<dbReference type="AlphaFoldDB" id="A0A918XPS0"/>